<dbReference type="AlphaFoldDB" id="A0A846RV10"/>
<evidence type="ECO:0000256" key="4">
    <source>
        <dbReference type="ARBA" id="ARBA00022729"/>
    </source>
</evidence>
<dbReference type="RefSeq" id="WP_167993686.1">
    <property type="nucleotide sequence ID" value="NZ_JAATJL010000001.1"/>
</dbReference>
<keyword evidence="3" id="KW-0479">Metal-binding</keyword>
<dbReference type="InterPro" id="IPR050492">
    <property type="entry name" value="Bact_metal-bind_prot9"/>
</dbReference>
<dbReference type="Proteomes" id="UP000547458">
    <property type="component" value="Unassembled WGS sequence"/>
</dbReference>
<dbReference type="Pfam" id="PF01297">
    <property type="entry name" value="ZnuA"/>
    <property type="match status" value="1"/>
</dbReference>
<keyword evidence="8" id="KW-1185">Reference proteome</keyword>
<proteinExistence type="predicted"/>
<dbReference type="EMBL" id="JAATJL010000001">
    <property type="protein sequence ID" value="NJC22856.1"/>
    <property type="molecule type" value="Genomic_DNA"/>
</dbReference>
<evidence type="ECO:0000256" key="6">
    <source>
        <dbReference type="SAM" id="SignalP"/>
    </source>
</evidence>
<gene>
    <name evidence="7" type="ORF">BJ994_001932</name>
</gene>
<dbReference type="SUPFAM" id="SSF53807">
    <property type="entry name" value="Helical backbone' metal receptor"/>
    <property type="match status" value="1"/>
</dbReference>
<dbReference type="GO" id="GO:0030313">
    <property type="term" value="C:cell envelope"/>
    <property type="evidence" value="ECO:0007669"/>
    <property type="project" value="UniProtKB-SubCell"/>
</dbReference>
<organism evidence="7 8">
    <name type="scientific">Arthrobacter pigmenti</name>
    <dbReference type="NCBI Taxonomy" id="271432"/>
    <lineage>
        <taxon>Bacteria</taxon>
        <taxon>Bacillati</taxon>
        <taxon>Actinomycetota</taxon>
        <taxon>Actinomycetes</taxon>
        <taxon>Micrococcales</taxon>
        <taxon>Micrococcaceae</taxon>
        <taxon>Arthrobacter</taxon>
    </lineage>
</organism>
<dbReference type="GO" id="GO:0046872">
    <property type="term" value="F:metal ion binding"/>
    <property type="evidence" value="ECO:0007669"/>
    <property type="project" value="UniProtKB-KW"/>
</dbReference>
<keyword evidence="4 6" id="KW-0732">Signal</keyword>
<protein>
    <submittedName>
        <fullName evidence="7">Zinc/manganese transport system substrate-binding protein</fullName>
    </submittedName>
</protein>
<feature type="chain" id="PRO_5032649629" evidence="6">
    <location>
        <begin position="36"/>
        <end position="331"/>
    </location>
</feature>
<dbReference type="GO" id="GO:0030001">
    <property type="term" value="P:metal ion transport"/>
    <property type="evidence" value="ECO:0007669"/>
    <property type="project" value="InterPro"/>
</dbReference>
<evidence type="ECO:0000313" key="7">
    <source>
        <dbReference type="EMBL" id="NJC22856.1"/>
    </source>
</evidence>
<evidence type="ECO:0000256" key="3">
    <source>
        <dbReference type="ARBA" id="ARBA00022723"/>
    </source>
</evidence>
<accession>A0A846RV10</accession>
<feature type="region of interest" description="Disordered" evidence="5">
    <location>
        <begin position="130"/>
        <end position="155"/>
    </location>
</feature>
<name>A0A846RV10_9MICC</name>
<dbReference type="Gene3D" id="3.40.50.1980">
    <property type="entry name" value="Nitrogenase molybdenum iron protein domain"/>
    <property type="match status" value="2"/>
</dbReference>
<dbReference type="PANTHER" id="PTHR42953:SF1">
    <property type="entry name" value="METAL-BINDING PROTEIN HI_0362-RELATED"/>
    <property type="match status" value="1"/>
</dbReference>
<dbReference type="PANTHER" id="PTHR42953">
    <property type="entry name" value="HIGH-AFFINITY ZINC UPTAKE SYSTEM PROTEIN ZNUA-RELATED"/>
    <property type="match status" value="1"/>
</dbReference>
<evidence type="ECO:0000313" key="8">
    <source>
        <dbReference type="Proteomes" id="UP000547458"/>
    </source>
</evidence>
<comment type="caution">
    <text evidence="7">The sequence shown here is derived from an EMBL/GenBank/DDBJ whole genome shotgun (WGS) entry which is preliminary data.</text>
</comment>
<evidence type="ECO:0000256" key="5">
    <source>
        <dbReference type="SAM" id="MobiDB-lite"/>
    </source>
</evidence>
<keyword evidence="2" id="KW-0813">Transport</keyword>
<reference evidence="7 8" key="1">
    <citation type="submission" date="2020-03" db="EMBL/GenBank/DDBJ databases">
        <title>Sequencing the genomes of 1000 actinobacteria strains.</title>
        <authorList>
            <person name="Klenk H.-P."/>
        </authorList>
    </citation>
    <scope>NUCLEOTIDE SEQUENCE [LARGE SCALE GENOMIC DNA]</scope>
    <source>
        <strain evidence="7 8">DSM 16403</strain>
    </source>
</reference>
<evidence type="ECO:0000256" key="2">
    <source>
        <dbReference type="ARBA" id="ARBA00022448"/>
    </source>
</evidence>
<evidence type="ECO:0000256" key="1">
    <source>
        <dbReference type="ARBA" id="ARBA00004196"/>
    </source>
</evidence>
<feature type="compositionally biased region" description="Basic and acidic residues" evidence="5">
    <location>
        <begin position="132"/>
        <end position="153"/>
    </location>
</feature>
<feature type="signal peptide" evidence="6">
    <location>
        <begin position="1"/>
        <end position="35"/>
    </location>
</feature>
<comment type="subcellular location">
    <subcellularLocation>
        <location evidence="1">Cell envelope</location>
    </subcellularLocation>
</comment>
<dbReference type="InterPro" id="IPR006127">
    <property type="entry name" value="ZnuA-like"/>
</dbReference>
<sequence>MRSISARTTTALAAAALLPLAIAGCGQGGSETANAADDGTIQVVTSTNVYGGIVEAVGGGEVEVTAIVNSLSQDPHSYEATVQDKLAVSKADLLVENGGGYDPFLHLLADDVEMDHEYIVSAVEISGVAPEEEAHAEEGEHSEEEAHAEDAHGHAHGSFNEHVWYKLDAMADLAGVVGEKLAGLDPDNAASYEDNAAAFVEEVTALQERAESLHADAEGKSVAITEPVPVYLLEAAGLENVTPADYTEAIEEGADVPVAALNEMQELVEGGSVAFLAYNEQTEGPQTQAVRDVAESASVPVVNFTETLPEGGDYLSWMSANLDSIADALKS</sequence>
<dbReference type="PROSITE" id="PS51257">
    <property type="entry name" value="PROKAR_LIPOPROTEIN"/>
    <property type="match status" value="1"/>
</dbReference>